<evidence type="ECO:0000313" key="2">
    <source>
        <dbReference type="Proteomes" id="UP000287188"/>
    </source>
</evidence>
<proteinExistence type="predicted"/>
<dbReference type="EMBL" id="BIFS01000002">
    <property type="protein sequence ID" value="GCE22755.1"/>
    <property type="molecule type" value="Genomic_DNA"/>
</dbReference>
<keyword evidence="2" id="KW-1185">Reference proteome</keyword>
<comment type="caution">
    <text evidence="1">The sequence shown here is derived from an EMBL/GenBank/DDBJ whole genome shotgun (WGS) entry which is preliminary data.</text>
</comment>
<dbReference type="AlphaFoldDB" id="A0A402AUL2"/>
<evidence type="ECO:0000313" key="1">
    <source>
        <dbReference type="EMBL" id="GCE22755.1"/>
    </source>
</evidence>
<gene>
    <name evidence="1" type="ORF">KDK_65550</name>
</gene>
<sequence>MWSVGGAAGAKEEHEKALSIHVTGYTCDSEISYSIRVNGILSEEKLYGPE</sequence>
<organism evidence="1 2">
    <name type="scientific">Dictyobacter kobayashii</name>
    <dbReference type="NCBI Taxonomy" id="2014872"/>
    <lineage>
        <taxon>Bacteria</taxon>
        <taxon>Bacillati</taxon>
        <taxon>Chloroflexota</taxon>
        <taxon>Ktedonobacteria</taxon>
        <taxon>Ktedonobacterales</taxon>
        <taxon>Dictyobacteraceae</taxon>
        <taxon>Dictyobacter</taxon>
    </lineage>
</organism>
<protein>
    <submittedName>
        <fullName evidence="1">Uncharacterized protein</fullName>
    </submittedName>
</protein>
<dbReference type="Proteomes" id="UP000287188">
    <property type="component" value="Unassembled WGS sequence"/>
</dbReference>
<reference evidence="2" key="1">
    <citation type="submission" date="2018-12" db="EMBL/GenBank/DDBJ databases">
        <title>Tengunoibacter tsumagoiensis gen. nov., sp. nov., Dictyobacter kobayashii sp. nov., D. alpinus sp. nov., and D. joshuensis sp. nov. and description of Dictyobacteraceae fam. nov. within the order Ktedonobacterales isolated from Tengu-no-mugimeshi.</title>
        <authorList>
            <person name="Wang C.M."/>
            <person name="Zheng Y."/>
            <person name="Sakai Y."/>
            <person name="Toyoda A."/>
            <person name="Minakuchi Y."/>
            <person name="Abe K."/>
            <person name="Yokota A."/>
            <person name="Yabe S."/>
        </authorList>
    </citation>
    <scope>NUCLEOTIDE SEQUENCE [LARGE SCALE GENOMIC DNA]</scope>
    <source>
        <strain evidence="2">Uno11</strain>
    </source>
</reference>
<name>A0A402AUL2_9CHLR</name>
<accession>A0A402AUL2</accession>